<protein>
    <submittedName>
        <fullName evidence="2">Uncharacterized protein</fullName>
    </submittedName>
</protein>
<dbReference type="Proteomes" id="UP000437131">
    <property type="component" value="Unassembled WGS sequence"/>
</dbReference>
<evidence type="ECO:0000256" key="1">
    <source>
        <dbReference type="SAM" id="MobiDB-lite"/>
    </source>
</evidence>
<name>A0A844GVS1_9CHRO</name>
<sequence>MADLLLSKLKEDTTITRGQPGKWDSKGDVAFRDVADSLDYQAPGAMKSVSSVPTMWARPLITEMALYDTKHPIHKVMVDQWRGMIAAIALAEVEGFDLKAQFLDLSQYRYQPFGDALYQLMPEPVNALYTRDNKNPWEEIYVFLWKGKPVGMSSPSTLVCPSEEGNWNGLRWYQNGMLVSPEPYLNQESKELLWRWLENLQAQIVNYQGSPTALNSMIRLITQFRNDLQLDEQGLNPLQLSSNPTYFGEPINRGALILLNQPLKIPPKPSNVRVIPSAVKTAQKPLIIIDQNISEYWGVAPQNIWIHRDKTLASLNINDLKNGTLVWDDVNWIASQDLFLEELAFVDLEGAFPGAIAPKSQLPITFNGNKISPLLPLDEILLDYFTPEDLLKNIELEPFVNVNGQGIRLTLTIPLSGIGEGNQRQFNSLRLQKDYILKEENAIKYVPVLTVWPNFCAKNWKNYYTFYYDGDYGDETFQVYFPNPTQQPRSFKDPNGTGAYQLSTLEEMPTHVICKNSYGHDIGLILLPTVPEINSRGTWRVGVDFGTSFTNVYVRGDNTGDSLLDINRDLQLNVTESPLGTRLPALIENFIPDTFLPSEEPLPLCTVLTTKNSDRNVDELQPILDGRIYIPDPAEFDPNKQWIRLDLKWSNIKDSKAFLRHLALHISAIAASEGMDAIQWCVSYPSAFSYINKMTFHRNWQDIATELQPKTGIDYSTPQIDDNQRFCTESVALAQYFNDKERHPLVRTTCIDIGGGTSDISIWENRRIVYQCSVLLAGRNIFSEVLAQNPRYAEKLMQEFISGNWGSTSEMSIMTKIDVCLRHKAQEWLNNKRVYKNEDPYFQRLITITAIGVAGLYYYVGLILKTLHQEGKYSQAQITPVYVGGNASRFFHWLSPTGKYDRNADFNKLLSYILSKASEFNDTQEQTVLSERPKHEVACGLVLNGAELTGLTDNTEIDPIAGEKYYVEYQDDDQIFKQEKDWQSRLHLEGTITKFDIPELTHLEKFLYEFHAGLQSLKIQTIQPLPKSDYKPQKPNESNGENSEESEDKNAQLWKEVKYHLENELLDIKGDAKMIREKTPFIMGLKSLLHVLGRRWADAYRD</sequence>
<feature type="region of interest" description="Disordered" evidence="1">
    <location>
        <begin position="1025"/>
        <end position="1049"/>
    </location>
</feature>
<dbReference type="InterPro" id="IPR043129">
    <property type="entry name" value="ATPase_NBD"/>
</dbReference>
<evidence type="ECO:0000313" key="3">
    <source>
        <dbReference type="Proteomes" id="UP000437131"/>
    </source>
</evidence>
<proteinExistence type="predicted"/>
<dbReference type="SUPFAM" id="SSF53067">
    <property type="entry name" value="Actin-like ATPase domain"/>
    <property type="match status" value="1"/>
</dbReference>
<reference evidence="2 3" key="1">
    <citation type="submission" date="2019-11" db="EMBL/GenBank/DDBJ databases">
        <title>Isolation of a new High Light Tolerant Cyanobacteria.</title>
        <authorList>
            <person name="Dobson Z."/>
            <person name="Vaughn N."/>
            <person name="Vaughn M."/>
            <person name="Fromme P."/>
            <person name="Mazor Y."/>
        </authorList>
    </citation>
    <scope>NUCLEOTIDE SEQUENCE [LARGE SCALE GENOMIC DNA]</scope>
    <source>
        <strain evidence="2 3">0216</strain>
    </source>
</reference>
<gene>
    <name evidence="2" type="ORF">GGC33_08455</name>
</gene>
<dbReference type="Gene3D" id="3.30.420.40">
    <property type="match status" value="1"/>
</dbReference>
<dbReference type="RefSeq" id="WP_155083755.1">
    <property type="nucleotide sequence ID" value="NZ_WMIA01000008.1"/>
</dbReference>
<organism evidence="2 3">
    <name type="scientific">Cyanobacterium aponinum 0216</name>
    <dbReference type="NCBI Taxonomy" id="2676140"/>
    <lineage>
        <taxon>Bacteria</taxon>
        <taxon>Bacillati</taxon>
        <taxon>Cyanobacteriota</taxon>
        <taxon>Cyanophyceae</taxon>
        <taxon>Oscillatoriophycideae</taxon>
        <taxon>Chroococcales</taxon>
        <taxon>Geminocystaceae</taxon>
        <taxon>Cyanobacterium</taxon>
    </lineage>
</organism>
<comment type="caution">
    <text evidence="2">The sequence shown here is derived from an EMBL/GenBank/DDBJ whole genome shotgun (WGS) entry which is preliminary data.</text>
</comment>
<evidence type="ECO:0000313" key="2">
    <source>
        <dbReference type="EMBL" id="MTF38959.1"/>
    </source>
</evidence>
<accession>A0A844GVS1</accession>
<dbReference type="EMBL" id="WMIA01000008">
    <property type="protein sequence ID" value="MTF38959.1"/>
    <property type="molecule type" value="Genomic_DNA"/>
</dbReference>
<dbReference type="AlphaFoldDB" id="A0A844GVS1"/>